<evidence type="ECO:0000313" key="3">
    <source>
        <dbReference type="EMBL" id="ORA03836.1"/>
    </source>
</evidence>
<dbReference type="InterPro" id="IPR001846">
    <property type="entry name" value="VWF_type-D"/>
</dbReference>
<accession>A0A1W9YUT9</accession>
<dbReference type="Proteomes" id="UP000192366">
    <property type="component" value="Unassembled WGS sequence"/>
</dbReference>
<dbReference type="STRING" id="564198.BST17_16910"/>
<sequence>MKAVRTALVLALACAGVTAGPAVAKLAVPPELSGEFAQCATKIAATGNRVISDIQSAKYDNKILLGSSGAYAPAMADVILGLGTEAVLLWNPAETGLLEPNVPAERCASLVHEANHVREYNRGTTDTSDCIYSDASGVQINTGLPVTEVYATYAENRYRKAVGLTERKSYLGKKIPPGEAACEKKKEEPKGGIFSCSVGPVGANCAGSNGDPHLLTFDGVHYDLMAAGEFDVVDGPVRVQARQTAFPGSRDVTLNTAVAADVAGDRVGVYQEDGAVVVRIGSQPVELAVGGVGLPGGGTVGSGDDGAVRIGWPDESTLEVRPIGVWGLSFTLRLAEQHRGKVAGLLGNYNGDDRDDLVIRDGKPLAGNDFGDLYPRYADSWRITDQESLFHYRPGQSTATFTDRSLPDNPVDAASLPHRETAELICRRAGVTDPVLLQGCVLDVALTGQSVFATDAARAQRHTATGDTTLDGAVDRTAVTATAGQRLFVDAVRSALPDQCAVLQLLDADGTRLATGCLSGGTGYIDGTVLPTSAVYTVAVDPAGPDTGQTVLQMHLSTDEIQRITADGATVTATIGTPGAVSSSSFDGRAGEKVFVDVPTSSVPDQCGALQLLGPNDARLDTGCLIGGRGYIDGLVLPTDGRYRIIVDPAGRDLGTAEVRLLAVADQALQTRVGAGAVTATIDGPGAVSRITFDGSVGQWISIDASGSTLPGQCGLLELRDPAGGVVERGCVLGGSGGIDTLALPGDGRYTLVVDPAEAAVGELRVVIRG</sequence>
<protein>
    <recommendedName>
        <fullName evidence="2">VWFD domain-containing protein</fullName>
    </recommendedName>
</protein>
<keyword evidence="4" id="KW-1185">Reference proteome</keyword>
<comment type="caution">
    <text evidence="3">The sequence shown here is derived from an EMBL/GenBank/DDBJ whole genome shotgun (WGS) entry which is preliminary data.</text>
</comment>
<keyword evidence="1" id="KW-0732">Signal</keyword>
<name>A0A1W9YUT9_MYCBA</name>
<feature type="signal peptide" evidence="1">
    <location>
        <begin position="1"/>
        <end position="24"/>
    </location>
</feature>
<dbReference type="EMBL" id="MVHJ01000013">
    <property type="protein sequence ID" value="ORA03836.1"/>
    <property type="molecule type" value="Genomic_DNA"/>
</dbReference>
<feature type="domain" description="VWFD" evidence="2">
    <location>
        <begin position="204"/>
        <end position="389"/>
    </location>
</feature>
<evidence type="ECO:0000256" key="1">
    <source>
        <dbReference type="SAM" id="SignalP"/>
    </source>
</evidence>
<evidence type="ECO:0000259" key="2">
    <source>
        <dbReference type="PROSITE" id="PS51233"/>
    </source>
</evidence>
<dbReference type="Pfam" id="PF00094">
    <property type="entry name" value="VWD"/>
    <property type="match status" value="1"/>
</dbReference>
<dbReference type="AlphaFoldDB" id="A0A1W9YUT9"/>
<evidence type="ECO:0000313" key="4">
    <source>
        <dbReference type="Proteomes" id="UP000192366"/>
    </source>
</evidence>
<dbReference type="PROSITE" id="PS51233">
    <property type="entry name" value="VWFD"/>
    <property type="match status" value="1"/>
</dbReference>
<proteinExistence type="predicted"/>
<reference evidence="3 4" key="1">
    <citation type="submission" date="2017-02" db="EMBL/GenBank/DDBJ databases">
        <title>The new phylogeny of genus Mycobacterium.</title>
        <authorList>
            <person name="Tortoli E."/>
            <person name="Trovato A."/>
            <person name="Cirillo D.M."/>
        </authorList>
    </citation>
    <scope>NUCLEOTIDE SEQUENCE [LARGE SCALE GENOMIC DNA]</scope>
    <source>
        <strain evidence="3 4">DSM 45578</strain>
    </source>
</reference>
<dbReference type="PANTHER" id="PTHR46160:SF9">
    <property type="entry name" value="PROTEIN PRY2-RELATED"/>
    <property type="match status" value="1"/>
</dbReference>
<dbReference type="PANTHER" id="PTHR46160">
    <property type="entry name" value="ALPHA-TECTORIN-RELATED"/>
    <property type="match status" value="1"/>
</dbReference>
<gene>
    <name evidence="3" type="ORF">BST17_16910</name>
</gene>
<feature type="chain" id="PRO_5012281082" description="VWFD domain-containing protein" evidence="1">
    <location>
        <begin position="25"/>
        <end position="770"/>
    </location>
</feature>
<organism evidence="3 4">
    <name type="scientific">Mycolicibacterium bacteremicum</name>
    <name type="common">Mycobacterium bacteremicum</name>
    <dbReference type="NCBI Taxonomy" id="564198"/>
    <lineage>
        <taxon>Bacteria</taxon>
        <taxon>Bacillati</taxon>
        <taxon>Actinomycetota</taxon>
        <taxon>Actinomycetes</taxon>
        <taxon>Mycobacteriales</taxon>
        <taxon>Mycobacteriaceae</taxon>
        <taxon>Mycolicibacterium</taxon>
    </lineage>
</organism>
<dbReference type="InterPro" id="IPR052749">
    <property type="entry name" value="Alpha-tectorin"/>
</dbReference>